<dbReference type="EMBL" id="CP053587">
    <property type="protein sequence ID" value="WNZ27411.1"/>
    <property type="molecule type" value="Genomic_DNA"/>
</dbReference>
<evidence type="ECO:0000313" key="1">
    <source>
        <dbReference type="EMBL" id="WNZ27411.1"/>
    </source>
</evidence>
<dbReference type="AlphaFoldDB" id="A0AA96WQH5"/>
<accession>A0AA96WQH5</accession>
<organism evidence="1">
    <name type="scientific">Leptolyngbya sp. NK1-12</name>
    <dbReference type="NCBI Taxonomy" id="2547451"/>
    <lineage>
        <taxon>Bacteria</taxon>
        <taxon>Bacillati</taxon>
        <taxon>Cyanobacteriota</taxon>
        <taxon>Cyanophyceae</taxon>
        <taxon>Leptolyngbyales</taxon>
        <taxon>Leptolyngbyaceae</taxon>
        <taxon>Leptolyngbya group</taxon>
        <taxon>Leptolyngbya</taxon>
    </lineage>
</organism>
<dbReference type="RefSeq" id="WP_036010974.1">
    <property type="nucleotide sequence ID" value="NZ_CP053587.1"/>
</dbReference>
<protein>
    <submittedName>
        <fullName evidence="1">Uncharacterized protein</fullName>
    </submittedName>
</protein>
<proteinExistence type="predicted"/>
<name>A0AA96WQH5_9CYAN</name>
<reference evidence="1" key="1">
    <citation type="submission" date="2020-05" db="EMBL/GenBank/DDBJ databases">
        <authorList>
            <person name="Zhu T."/>
            <person name="Keshari N."/>
            <person name="Lu X."/>
        </authorList>
    </citation>
    <scope>NUCLEOTIDE SEQUENCE</scope>
    <source>
        <strain evidence="1">NK1-12</strain>
    </source>
</reference>
<gene>
    <name evidence="1" type="ORF">HJG54_31500</name>
</gene>
<sequence>MVYHGKMIAIVLLIATFGAIQPGFARPLSTLTTTSNALPLLESVPIRGIITQIDGSEVQLQLPDQQMRTYRIPRRTQEQFGLAVGSEITLHVRRLNQLVTAIDSPTFQTGETP</sequence>